<evidence type="ECO:0000313" key="1">
    <source>
        <dbReference type="EMBL" id="ACT08517.1"/>
    </source>
</evidence>
<dbReference type="AlphaFoldDB" id="C6CLL5"/>
<dbReference type="GeneID" id="45081744"/>
<reference evidence="1 2" key="1">
    <citation type="submission" date="2009-06" db="EMBL/GenBank/DDBJ databases">
        <title>Complete sequence of Dickeya zeae Ech1591.</title>
        <authorList>
            <consortium name="US DOE Joint Genome Institute"/>
            <person name="Lucas S."/>
            <person name="Copeland A."/>
            <person name="Lapidus A."/>
            <person name="Glavina del Rio T."/>
            <person name="Tice H."/>
            <person name="Bruce D."/>
            <person name="Goodwin L."/>
            <person name="Pitluck S."/>
            <person name="Chertkov O."/>
            <person name="Brettin T."/>
            <person name="Detter J.C."/>
            <person name="Han C."/>
            <person name="Larimer F."/>
            <person name="Land M."/>
            <person name="Hauser L."/>
            <person name="Kyrpides N."/>
            <person name="Ovchinnikova G."/>
            <person name="Balakrishnan V."/>
            <person name="Glasner J."/>
            <person name="Perna N.T."/>
        </authorList>
    </citation>
    <scope>NUCLEOTIDE SEQUENCE [LARGE SCALE GENOMIC DNA]</scope>
    <source>
        <strain evidence="1 2">Ech1591</strain>
    </source>
</reference>
<dbReference type="HOGENOM" id="CLU_154459_0_0_6"/>
<name>C6CLL5_DICC1</name>
<dbReference type="OrthoDB" id="2990316at2"/>
<dbReference type="EMBL" id="CP001655">
    <property type="protein sequence ID" value="ACT08517.1"/>
    <property type="molecule type" value="Genomic_DNA"/>
</dbReference>
<dbReference type="STRING" id="561229.Dd1591_3713"/>
<dbReference type="KEGG" id="dze:Dd1591_3713"/>
<proteinExistence type="predicted"/>
<dbReference type="RefSeq" id="WP_015848029.1">
    <property type="nucleotide sequence ID" value="NC_012912.1"/>
</dbReference>
<sequence length="128" mass="14785">MDKTQYNTLMRFAHGAVTKEAAIGFFVCLIFDKELFKTNQDLKNFAETVLNINFLPYAARSRTLMCAKICRFFNEKEQKDMNFYGVSTRLYFEKIFADKIHSSPGKKGSTALANMDVWMSGILRKEVK</sequence>
<accession>C6CLL5</accession>
<dbReference type="Proteomes" id="UP000002735">
    <property type="component" value="Chromosome"/>
</dbReference>
<protein>
    <submittedName>
        <fullName evidence="1">Uncharacterized protein</fullName>
    </submittedName>
</protein>
<organism evidence="1 2">
    <name type="scientific">Dickeya chrysanthemi (strain Ech1591)</name>
    <name type="common">Dickeya zeae (strain Ech1591)</name>
    <dbReference type="NCBI Taxonomy" id="561229"/>
    <lineage>
        <taxon>Bacteria</taxon>
        <taxon>Pseudomonadati</taxon>
        <taxon>Pseudomonadota</taxon>
        <taxon>Gammaproteobacteria</taxon>
        <taxon>Enterobacterales</taxon>
        <taxon>Pectobacteriaceae</taxon>
        <taxon>Dickeya</taxon>
    </lineage>
</organism>
<evidence type="ECO:0000313" key="2">
    <source>
        <dbReference type="Proteomes" id="UP000002735"/>
    </source>
</evidence>
<gene>
    <name evidence="1" type="ordered locus">Dd1591_3713</name>
</gene>